<evidence type="ECO:0000256" key="1">
    <source>
        <dbReference type="ARBA" id="ARBA00006432"/>
    </source>
</evidence>
<keyword evidence="10" id="KW-1185">Reference proteome</keyword>
<evidence type="ECO:0000313" key="9">
    <source>
        <dbReference type="EMBL" id="GFS14883.1"/>
    </source>
</evidence>
<accession>A0AAV4IWG4</accession>
<evidence type="ECO:0000256" key="5">
    <source>
        <dbReference type="ARBA" id="ARBA00047319"/>
    </source>
</evidence>
<feature type="domain" description="AMP-dependent synthetase/ligase" evidence="8">
    <location>
        <begin position="300"/>
        <end position="497"/>
    </location>
</feature>
<dbReference type="InterPro" id="IPR000873">
    <property type="entry name" value="AMP-dep_synth/lig_dom"/>
</dbReference>
<dbReference type="PANTHER" id="PTHR43201">
    <property type="entry name" value="ACYL-COA SYNTHETASE"/>
    <property type="match status" value="1"/>
</dbReference>
<protein>
    <recommendedName>
        <fullName evidence="4">Medium-chain acyl-CoA ligase ACSF2, mitochondrial</fullName>
    </recommendedName>
</protein>
<dbReference type="GO" id="GO:0031956">
    <property type="term" value="F:medium-chain fatty acid-CoA ligase activity"/>
    <property type="evidence" value="ECO:0007669"/>
    <property type="project" value="UniProtKB-EC"/>
</dbReference>
<comment type="similarity">
    <text evidence="1">Belongs to the ATP-dependent AMP-binding enzyme family.</text>
</comment>
<gene>
    <name evidence="9" type="ORF">ElyMa_006757700</name>
</gene>
<keyword evidence="2" id="KW-0436">Ligase</keyword>
<evidence type="ECO:0000256" key="4">
    <source>
        <dbReference type="ARBA" id="ARBA00039638"/>
    </source>
</evidence>
<organism evidence="9 10">
    <name type="scientific">Elysia marginata</name>
    <dbReference type="NCBI Taxonomy" id="1093978"/>
    <lineage>
        <taxon>Eukaryota</taxon>
        <taxon>Metazoa</taxon>
        <taxon>Spiralia</taxon>
        <taxon>Lophotrochozoa</taxon>
        <taxon>Mollusca</taxon>
        <taxon>Gastropoda</taxon>
        <taxon>Heterobranchia</taxon>
        <taxon>Euthyneura</taxon>
        <taxon>Panpulmonata</taxon>
        <taxon>Sacoglossa</taxon>
        <taxon>Placobranchoidea</taxon>
        <taxon>Plakobranchidae</taxon>
        <taxon>Elysia</taxon>
    </lineage>
</organism>
<dbReference type="Gene3D" id="3.40.50.12780">
    <property type="entry name" value="N-terminal domain of ligase-like"/>
    <property type="match status" value="1"/>
</dbReference>
<comment type="caution">
    <text evidence="9">The sequence shown here is derived from an EMBL/GenBank/DDBJ whole genome shotgun (WGS) entry which is preliminary data.</text>
</comment>
<comment type="catalytic activity">
    <reaction evidence="6">
        <text>a medium-chain fatty acid + ATP + CoA = a medium-chain fatty acyl-CoA + AMP + diphosphate</text>
        <dbReference type="Rhea" id="RHEA:48340"/>
        <dbReference type="ChEBI" id="CHEBI:30616"/>
        <dbReference type="ChEBI" id="CHEBI:33019"/>
        <dbReference type="ChEBI" id="CHEBI:57287"/>
        <dbReference type="ChEBI" id="CHEBI:59558"/>
        <dbReference type="ChEBI" id="CHEBI:90546"/>
        <dbReference type="ChEBI" id="CHEBI:456215"/>
        <dbReference type="EC" id="6.2.1.2"/>
    </reaction>
</comment>
<comment type="catalytic activity">
    <reaction evidence="5">
        <text>octanoate + ATP + CoA = octanoyl-CoA + AMP + diphosphate</text>
        <dbReference type="Rhea" id="RHEA:33631"/>
        <dbReference type="ChEBI" id="CHEBI:25646"/>
        <dbReference type="ChEBI" id="CHEBI:30616"/>
        <dbReference type="ChEBI" id="CHEBI:33019"/>
        <dbReference type="ChEBI" id="CHEBI:57287"/>
        <dbReference type="ChEBI" id="CHEBI:57386"/>
        <dbReference type="ChEBI" id="CHEBI:456215"/>
    </reaction>
</comment>
<dbReference type="GO" id="GO:0006631">
    <property type="term" value="P:fatty acid metabolic process"/>
    <property type="evidence" value="ECO:0007669"/>
    <property type="project" value="TreeGrafter"/>
</dbReference>
<evidence type="ECO:0000259" key="8">
    <source>
        <dbReference type="Pfam" id="PF00501"/>
    </source>
</evidence>
<dbReference type="Pfam" id="PF00501">
    <property type="entry name" value="AMP-binding"/>
    <property type="match status" value="1"/>
</dbReference>
<evidence type="ECO:0000256" key="7">
    <source>
        <dbReference type="SAM" id="MobiDB-lite"/>
    </source>
</evidence>
<dbReference type="Proteomes" id="UP000762676">
    <property type="component" value="Unassembled WGS sequence"/>
</dbReference>
<name>A0AAV4IWG4_9GAST</name>
<sequence>MENEAEDVEKGSARGSFKSASESRGERSATGSVASLGKQPSEKGTTENAEGCLIPSPQHESDTQNQNEIDAGLRTSIVDSSLRPEVSSALAALNMRTVTGRLQREWITEAEKEVLVFYDDEEVRINFTNAQMKEKVEGCSSLLRCNGVRKGDIVCNALDISPERDVVNFAIILCGAVLMDGLCIVDEGQRFWVPLQKANVKHLVVDPNDESSMAWKMVAHDVENSYADIERATLKELPGLEKIFKFRMQHLMKLKGEQALGEKSCFDLIDQHGATFVEIVNSYDPAVIFIRRTVAEGIYKMVLRTHIAVIQLAQRAQEMLQLTKDDVVYCDWPVSWTSGFTLCYITTGFTMVKTTLHNCPAQRVVRETWNVLEQEMCTAASLEPPMIVMLASHCEDLPKGHWLLRIITTSGHVKPPVMDAIGEVTTSVINCYSVIEAGLVSRLVVTKETKNRFSQGCVGELSDPHRTKLDIHGAGAVKPSKVGEIVLRGKLVCKQYYNDNALTQSAVGADGYLKTGDLGFYDSQSNSPFHDMLFVLGRKSQAIIRGDTAIFPRDIEEKVNQCPGIWKVSIVSIRDDKGVIQMCACVIPRSQDSVTIERVKEFCRYMLGGTADEDDNPHMPTYVFFFTDFPMLGKEVDKHTLAHTTAAVISGTDNIDS</sequence>
<reference evidence="9 10" key="1">
    <citation type="journal article" date="2021" name="Elife">
        <title>Chloroplast acquisition without the gene transfer in kleptoplastic sea slugs, Plakobranchus ocellatus.</title>
        <authorList>
            <person name="Maeda T."/>
            <person name="Takahashi S."/>
            <person name="Yoshida T."/>
            <person name="Shimamura S."/>
            <person name="Takaki Y."/>
            <person name="Nagai Y."/>
            <person name="Toyoda A."/>
            <person name="Suzuki Y."/>
            <person name="Arimoto A."/>
            <person name="Ishii H."/>
            <person name="Satoh N."/>
            <person name="Nishiyama T."/>
            <person name="Hasebe M."/>
            <person name="Maruyama T."/>
            <person name="Minagawa J."/>
            <person name="Obokata J."/>
            <person name="Shigenobu S."/>
        </authorList>
    </citation>
    <scope>NUCLEOTIDE SEQUENCE [LARGE SCALE GENOMIC DNA]</scope>
</reference>
<proteinExistence type="inferred from homology"/>
<dbReference type="AlphaFoldDB" id="A0AAV4IWG4"/>
<evidence type="ECO:0000313" key="10">
    <source>
        <dbReference type="Proteomes" id="UP000762676"/>
    </source>
</evidence>
<dbReference type="PANTHER" id="PTHR43201:SF5">
    <property type="entry name" value="MEDIUM-CHAIN ACYL-COA LIGASE ACSF2, MITOCHONDRIAL"/>
    <property type="match status" value="1"/>
</dbReference>
<evidence type="ECO:0000256" key="3">
    <source>
        <dbReference type="ARBA" id="ARBA00037247"/>
    </source>
</evidence>
<evidence type="ECO:0000256" key="2">
    <source>
        <dbReference type="ARBA" id="ARBA00022598"/>
    </source>
</evidence>
<dbReference type="EMBL" id="BMAT01013534">
    <property type="protein sequence ID" value="GFS14883.1"/>
    <property type="molecule type" value="Genomic_DNA"/>
</dbReference>
<dbReference type="Gene3D" id="3.30.300.30">
    <property type="match status" value="1"/>
</dbReference>
<feature type="region of interest" description="Disordered" evidence="7">
    <location>
        <begin position="1"/>
        <end position="65"/>
    </location>
</feature>
<dbReference type="InterPro" id="IPR045851">
    <property type="entry name" value="AMP-bd_C_sf"/>
</dbReference>
<evidence type="ECO:0000256" key="6">
    <source>
        <dbReference type="ARBA" id="ARBA00048277"/>
    </source>
</evidence>
<dbReference type="SUPFAM" id="SSF56801">
    <property type="entry name" value="Acetyl-CoA synthetase-like"/>
    <property type="match status" value="1"/>
</dbReference>
<comment type="function">
    <text evidence="3">Acyl-CoA synthases catalyze the initial reaction in fatty acid metabolism, by forming a thioester with CoA. Has some preference toward medium-chain substrates. Plays a role in adipocyte differentiation.</text>
</comment>
<dbReference type="InterPro" id="IPR042099">
    <property type="entry name" value="ANL_N_sf"/>
</dbReference>